<gene>
    <name evidence="2" type="ORF">J3A84_10635</name>
</gene>
<feature type="transmembrane region" description="Helical" evidence="1">
    <location>
        <begin position="85"/>
        <end position="106"/>
    </location>
</feature>
<evidence type="ECO:0000313" key="2">
    <source>
        <dbReference type="EMBL" id="MBO1265488.1"/>
    </source>
</evidence>
<dbReference type="AlphaFoldDB" id="A0A939HBP0"/>
<dbReference type="RefSeq" id="WP_207600016.1">
    <property type="nucleotide sequence ID" value="NZ_JAFNJU010000008.1"/>
</dbReference>
<evidence type="ECO:0000313" key="3">
    <source>
        <dbReference type="Proteomes" id="UP000664218"/>
    </source>
</evidence>
<organism evidence="2 3">
    <name type="scientific">Proteiniclasticum aestuarii</name>
    <dbReference type="NCBI Taxonomy" id="2817862"/>
    <lineage>
        <taxon>Bacteria</taxon>
        <taxon>Bacillati</taxon>
        <taxon>Bacillota</taxon>
        <taxon>Clostridia</taxon>
        <taxon>Eubacteriales</taxon>
        <taxon>Clostridiaceae</taxon>
        <taxon>Proteiniclasticum</taxon>
    </lineage>
</organism>
<dbReference type="Proteomes" id="UP000664218">
    <property type="component" value="Unassembled WGS sequence"/>
</dbReference>
<proteinExistence type="predicted"/>
<feature type="transmembrane region" description="Helical" evidence="1">
    <location>
        <begin position="24"/>
        <end position="43"/>
    </location>
</feature>
<sequence>MSKGYRKIFWGTILVSFLSPGGSISLVFVLIGWAILTSGIGALAEHSASGRFKRLEKIAIAAAAVSLVAGVLYELLRMSFPPIVYYPIVVMTVELILFHGIFAASYEHFSGMEDADTARMIQEKDRSYMVLMGTTLVVLSVFYTFNHSVTGILGFFASLTSKIYLLGSMHELKRACEEEESIEEEQPTA</sequence>
<keyword evidence="1" id="KW-0472">Membrane</keyword>
<comment type="caution">
    <text evidence="2">The sequence shown here is derived from an EMBL/GenBank/DDBJ whole genome shotgun (WGS) entry which is preliminary data.</text>
</comment>
<accession>A0A939HBP0</accession>
<reference evidence="2" key="1">
    <citation type="submission" date="2021-03" db="EMBL/GenBank/DDBJ databases">
        <title>Proteiniclasticum marinus sp. nov., isolated from tidal flat sediment.</title>
        <authorList>
            <person name="Namirimu T."/>
            <person name="Yang J.-A."/>
            <person name="Yang S.-H."/>
            <person name="Kim Y.-J."/>
            <person name="Kwon K.K."/>
        </authorList>
    </citation>
    <scope>NUCLEOTIDE SEQUENCE</scope>
    <source>
        <strain evidence="2">SCR006</strain>
    </source>
</reference>
<evidence type="ECO:0000256" key="1">
    <source>
        <dbReference type="SAM" id="Phobius"/>
    </source>
</evidence>
<protein>
    <submittedName>
        <fullName evidence="2">Uncharacterized protein</fullName>
    </submittedName>
</protein>
<dbReference type="EMBL" id="JAFNJU010000008">
    <property type="protein sequence ID" value="MBO1265488.1"/>
    <property type="molecule type" value="Genomic_DNA"/>
</dbReference>
<keyword evidence="1" id="KW-0812">Transmembrane</keyword>
<name>A0A939HBP0_9CLOT</name>
<feature type="transmembrane region" description="Helical" evidence="1">
    <location>
        <begin position="55"/>
        <end position="73"/>
    </location>
</feature>
<keyword evidence="3" id="KW-1185">Reference proteome</keyword>
<keyword evidence="1" id="KW-1133">Transmembrane helix</keyword>